<dbReference type="Proteomes" id="UP001523216">
    <property type="component" value="Unassembled WGS sequence"/>
</dbReference>
<gene>
    <name evidence="1" type="ORF">LXN57_45435</name>
</gene>
<evidence type="ECO:0000313" key="1">
    <source>
        <dbReference type="EMBL" id="MCM4084795.1"/>
    </source>
</evidence>
<dbReference type="RefSeq" id="WP_251804534.1">
    <property type="nucleotide sequence ID" value="NZ_JAMQOL010000084.1"/>
</dbReference>
<organism evidence="1 2">
    <name type="scientific">Paractinoplanes hotanensis</name>
    <dbReference type="NCBI Taxonomy" id="2906497"/>
    <lineage>
        <taxon>Bacteria</taxon>
        <taxon>Bacillati</taxon>
        <taxon>Actinomycetota</taxon>
        <taxon>Actinomycetes</taxon>
        <taxon>Micromonosporales</taxon>
        <taxon>Micromonosporaceae</taxon>
        <taxon>Paractinoplanes</taxon>
    </lineage>
</organism>
<dbReference type="GO" id="GO:0016853">
    <property type="term" value="F:isomerase activity"/>
    <property type="evidence" value="ECO:0007669"/>
    <property type="project" value="UniProtKB-KW"/>
</dbReference>
<name>A0ABT0YGB9_9ACTN</name>
<reference evidence="1 2" key="1">
    <citation type="submission" date="2022-06" db="EMBL/GenBank/DDBJ databases">
        <title>Actinoplanes abujensis sp. nov., isolated from Nigerian arid soil.</title>
        <authorList>
            <person name="Ding P."/>
        </authorList>
    </citation>
    <scope>NUCLEOTIDE SEQUENCE [LARGE SCALE GENOMIC DNA]</scope>
    <source>
        <strain evidence="2">TRM88002</strain>
    </source>
</reference>
<dbReference type="SUPFAM" id="SSF54427">
    <property type="entry name" value="NTF2-like"/>
    <property type="match status" value="1"/>
</dbReference>
<evidence type="ECO:0000313" key="2">
    <source>
        <dbReference type="Proteomes" id="UP001523216"/>
    </source>
</evidence>
<comment type="caution">
    <text evidence="1">The sequence shown here is derived from an EMBL/GenBank/DDBJ whole genome shotgun (WGS) entry which is preliminary data.</text>
</comment>
<keyword evidence="2" id="KW-1185">Reference proteome</keyword>
<dbReference type="InterPro" id="IPR032710">
    <property type="entry name" value="NTF2-like_dom_sf"/>
</dbReference>
<accession>A0ABT0YGB9</accession>
<sequence length="121" mass="13160">MDADLEHAADPEDLSRLIVVRLNTGDVEGLVALYESDAVLALPEDGVANGSEEIRGTFERLLEGRPVFEPGSHRPTLRAGKLALTSTRLPDGTVTVEVARQQDDGTWLWVIDQPAFIPPNT</sequence>
<keyword evidence="1" id="KW-0413">Isomerase</keyword>
<dbReference type="EMBL" id="JAMQOL010000084">
    <property type="protein sequence ID" value="MCM4084795.1"/>
    <property type="molecule type" value="Genomic_DNA"/>
</dbReference>
<dbReference type="Gene3D" id="3.10.450.50">
    <property type="match status" value="1"/>
</dbReference>
<protein>
    <submittedName>
        <fullName evidence="1">Ketosteroid isomerase family protein</fullName>
    </submittedName>
</protein>
<proteinExistence type="predicted"/>